<dbReference type="EMBL" id="SNYF01000007">
    <property type="protein sequence ID" value="TDQ16671.1"/>
    <property type="molecule type" value="Genomic_DNA"/>
</dbReference>
<dbReference type="RefSeq" id="WP_133556791.1">
    <property type="nucleotide sequence ID" value="NZ_SNYF01000007.1"/>
</dbReference>
<dbReference type="InterPro" id="IPR011050">
    <property type="entry name" value="Pectin_lyase_fold/virulence"/>
</dbReference>
<sequence length="539" mass="59904">MKNSFLAYIFWILILLILNSCREEVELDNGIIIEGLPEQVEVEIDSELNLEFTIDALDGLSEIRLSLNGIEIESNKLSGEKSFSKAFSFNAESGKFKAAEELKLVVFARDKDGDFFEKLCLIKIIESKGSSPIQENPESPSPFDPKIIRVKEDISEDQIWYTGNIYILEKRITVKAPSKLTIQKGVIVKGETNLQETSALVISRGAKIDAQGTSDQPIIFTSSLDLISPGETNPKQNFSFLDMHWWDEVREVDYSKEKGLWGGLIILGKARGSFPGDAIEYSLKGFEGFGESAKYGGMNNEDNSGILKNIFIRFAGNRLDTGKRIPSFTLAGVGSGTIIENIEIYQGAEDGIAIYGGKVNLSTVILSQIAEDGVQIDQGWSGDLDNFIILNTGDNGIEIEGPKGTFNNGNYRLKNGSISCYPCKGYLSFQENSNSIVSTTLFSLAAGLMLGEILFEFGINKTPKYQNSSLENLEVMIFYDPYGKMPSDWKAAFFKDVPEDKIKKVDFDKHSVGPYLNKFISWSWFYHVLVENSAYIPGI</sequence>
<name>A0A4R6T7K0_9BACT</name>
<reference evidence="1 2" key="1">
    <citation type="submission" date="2019-03" db="EMBL/GenBank/DDBJ databases">
        <title>Genomic Encyclopedia of Type Strains, Phase III (KMG-III): the genomes of soil and plant-associated and newly described type strains.</title>
        <authorList>
            <person name="Whitman W."/>
        </authorList>
    </citation>
    <scope>NUCLEOTIDE SEQUENCE [LARGE SCALE GENOMIC DNA]</scope>
    <source>
        <strain evidence="1 2">CECT 8446</strain>
    </source>
</reference>
<organism evidence="1 2">
    <name type="scientific">Algoriphagus boseongensis</name>
    <dbReference type="NCBI Taxonomy" id="1442587"/>
    <lineage>
        <taxon>Bacteria</taxon>
        <taxon>Pseudomonadati</taxon>
        <taxon>Bacteroidota</taxon>
        <taxon>Cytophagia</taxon>
        <taxon>Cytophagales</taxon>
        <taxon>Cyclobacteriaceae</taxon>
        <taxon>Algoriphagus</taxon>
    </lineage>
</organism>
<dbReference type="Proteomes" id="UP000294535">
    <property type="component" value="Unassembled WGS sequence"/>
</dbReference>
<dbReference type="PANTHER" id="PTHR41339">
    <property type="entry name" value="LIPL48"/>
    <property type="match status" value="1"/>
</dbReference>
<proteinExistence type="predicted"/>
<accession>A0A4R6T7K0</accession>
<dbReference type="SUPFAM" id="SSF51126">
    <property type="entry name" value="Pectin lyase-like"/>
    <property type="match status" value="1"/>
</dbReference>
<dbReference type="OrthoDB" id="1521716at2"/>
<evidence type="ECO:0000313" key="1">
    <source>
        <dbReference type="EMBL" id="TDQ16671.1"/>
    </source>
</evidence>
<keyword evidence="2" id="KW-1185">Reference proteome</keyword>
<comment type="caution">
    <text evidence="1">The sequence shown here is derived from an EMBL/GenBank/DDBJ whole genome shotgun (WGS) entry which is preliminary data.</text>
</comment>
<gene>
    <name evidence="1" type="ORF">DFQ04_2793</name>
</gene>
<evidence type="ECO:0000313" key="2">
    <source>
        <dbReference type="Proteomes" id="UP000294535"/>
    </source>
</evidence>
<dbReference type="PANTHER" id="PTHR41339:SF1">
    <property type="entry name" value="SECRETED PROTEIN"/>
    <property type="match status" value="1"/>
</dbReference>
<dbReference type="AlphaFoldDB" id="A0A4R6T7K0"/>
<protein>
    <submittedName>
        <fullName evidence="1">Uncharacterized protein</fullName>
    </submittedName>
</protein>